<feature type="compositionally biased region" description="Polar residues" evidence="8">
    <location>
        <begin position="124"/>
        <end position="136"/>
    </location>
</feature>
<dbReference type="InterPro" id="IPR019821">
    <property type="entry name" value="Kinesin_motor_CS"/>
</dbReference>
<dbReference type="GO" id="GO:0007019">
    <property type="term" value="P:microtubule depolymerization"/>
    <property type="evidence" value="ECO:0007669"/>
    <property type="project" value="TreeGrafter"/>
</dbReference>
<keyword evidence="4 6" id="KW-0505">Motor protein</keyword>
<dbReference type="InterPro" id="IPR027417">
    <property type="entry name" value="P-loop_NTPase"/>
</dbReference>
<evidence type="ECO:0000313" key="10">
    <source>
        <dbReference type="EMBL" id="RHW70948.1"/>
    </source>
</evidence>
<evidence type="ECO:0000256" key="7">
    <source>
        <dbReference type="RuleBase" id="RU000394"/>
    </source>
</evidence>
<dbReference type="InterPro" id="IPR027640">
    <property type="entry name" value="Kinesin-like_fam"/>
</dbReference>
<feature type="region of interest" description="Disordered" evidence="8">
    <location>
        <begin position="562"/>
        <end position="593"/>
    </location>
</feature>
<proteinExistence type="inferred from homology"/>
<dbReference type="GO" id="GO:0003777">
    <property type="term" value="F:microtubule motor activity"/>
    <property type="evidence" value="ECO:0007669"/>
    <property type="project" value="InterPro"/>
</dbReference>
<comment type="similarity">
    <text evidence="5">Belongs to the TRAFAC class myosin-kinesin ATPase superfamily. Kinesin family. KIN-13 subfamily.</text>
</comment>
<dbReference type="SMART" id="SM00129">
    <property type="entry name" value="KISc"/>
    <property type="match status" value="1"/>
</dbReference>
<evidence type="ECO:0000256" key="1">
    <source>
        <dbReference type="ARBA" id="ARBA00022701"/>
    </source>
</evidence>
<dbReference type="InterPro" id="IPR036961">
    <property type="entry name" value="Kinesin_motor_dom_sf"/>
</dbReference>
<dbReference type="GO" id="GO:0007018">
    <property type="term" value="P:microtubule-based movement"/>
    <property type="evidence" value="ECO:0007669"/>
    <property type="project" value="InterPro"/>
</dbReference>
<protein>
    <recommendedName>
        <fullName evidence="7">Kinesin-like protein</fullName>
    </recommendedName>
</protein>
<accession>A0A3L6L4A4</accession>
<dbReference type="GO" id="GO:0005874">
    <property type="term" value="C:microtubule"/>
    <property type="evidence" value="ECO:0007669"/>
    <property type="project" value="UniProtKB-KW"/>
</dbReference>
<keyword evidence="1 7" id="KW-0493">Microtubule</keyword>
<dbReference type="PANTHER" id="PTHR47971">
    <property type="entry name" value="KINESIN-RELATED PROTEIN 6"/>
    <property type="match status" value="1"/>
</dbReference>
<dbReference type="CDD" id="cd01367">
    <property type="entry name" value="KISc_KIF2_like"/>
    <property type="match status" value="1"/>
</dbReference>
<dbReference type="PANTHER" id="PTHR47971:SF16">
    <property type="entry name" value="KINESIN-LIKE PROTEIN"/>
    <property type="match status" value="1"/>
</dbReference>
<dbReference type="SUPFAM" id="SSF52540">
    <property type="entry name" value="P-loop containing nucleoside triphosphate hydrolases"/>
    <property type="match status" value="1"/>
</dbReference>
<feature type="region of interest" description="Disordered" evidence="8">
    <location>
        <begin position="122"/>
        <end position="205"/>
    </location>
</feature>
<dbReference type="PRINTS" id="PR00380">
    <property type="entry name" value="KINESINHEAVY"/>
</dbReference>
<sequence>MQKSIQDEVRFSSSPRVLRSASRDTHKEMEELPNASSPLLMRRVASLDALPPRPSSRHPRSEGDSAPSVLNPNRQLEDLSRDTQLLNAYGGSDSMPGINKIPVKSFQQHLQGRQFHFAKHRLPQLSNVQSARSVSTPARKGRQSPRCRYNALPALSSSPPRTRRGASFARPYPNKPGTPQSSRAPPRRASARPIASPSSPLAAPLHRADSVITAAVAEDSSADGKQSAVARTRGGRIRVVVRKRPLPPDEEGCDCVSMDPPNVKVAVRKQRVDLTEYADVNDFTFDDAFGEDKHNEHVFDSCCKELLETTLQGGSASCFAYGQTGSGKTHTMLGNSGERGLYILAAAAIFSSLEKDQEVYASLYEIYCNSLFDLLNNRSPVVVREDHNRRMHITGLTWHAVTSAEELQLLINSGADQRSTGSTTANERSSRSHAVLTIQVRDRGDNRFCGTLNLVDLAGSERAADTATNDRQTRQEGAEINKSLLALKECIRALDEKKKHVPFRGSKLTEILRDSFIGNSRTVMIANISASSQNYEHTLNTLRYAFRVKGLSVVNFEPSRARNAPRPLKPVVSDMNPTQGVPQVNAGPLKTTPGRWRSVSSNAFLANRRNVSSGNALVQQRNHVTSSPLRSNNTQGANIASGAGENNFAVYVRQIAGEVVGNIIPQLRADGGRDSSLPSNSDYLQEEVSGVSFNDELIRQLEDRVVARMKLDVIRLVRDTMLRRERAISKLRSENTMLSKLNGALERRAAECAHCRGQNTRQIQQQQN</sequence>
<evidence type="ECO:0000259" key="9">
    <source>
        <dbReference type="PROSITE" id="PS50067"/>
    </source>
</evidence>
<dbReference type="Proteomes" id="UP000266743">
    <property type="component" value="Chromosome 8"/>
</dbReference>
<feature type="region of interest" description="Disordered" evidence="8">
    <location>
        <begin position="1"/>
        <end position="76"/>
    </location>
</feature>
<dbReference type="Gene3D" id="3.40.850.10">
    <property type="entry name" value="Kinesin motor domain"/>
    <property type="match status" value="1"/>
</dbReference>
<dbReference type="PROSITE" id="PS50067">
    <property type="entry name" value="KINESIN_MOTOR_2"/>
    <property type="match status" value="1"/>
</dbReference>
<feature type="compositionally biased region" description="Basic and acidic residues" evidence="8">
    <location>
        <begin position="1"/>
        <end position="10"/>
    </location>
</feature>
<feature type="compositionally biased region" description="Basic and acidic residues" evidence="8">
    <location>
        <begin position="21"/>
        <end position="30"/>
    </location>
</feature>
<keyword evidence="3 6" id="KW-0067">ATP-binding</keyword>
<dbReference type="GO" id="GO:0005524">
    <property type="term" value="F:ATP binding"/>
    <property type="evidence" value="ECO:0007669"/>
    <property type="project" value="UniProtKB-UniRule"/>
</dbReference>
<evidence type="ECO:0000256" key="3">
    <source>
        <dbReference type="ARBA" id="ARBA00022840"/>
    </source>
</evidence>
<dbReference type="EMBL" id="QSBY01000008">
    <property type="protein sequence ID" value="RHW70948.1"/>
    <property type="molecule type" value="Genomic_DNA"/>
</dbReference>
<organism evidence="10">
    <name type="scientific">Trypanosoma brucei equiperdum</name>
    <dbReference type="NCBI Taxonomy" id="630700"/>
    <lineage>
        <taxon>Eukaryota</taxon>
        <taxon>Discoba</taxon>
        <taxon>Euglenozoa</taxon>
        <taxon>Kinetoplastea</taxon>
        <taxon>Metakinetoplastina</taxon>
        <taxon>Trypanosomatida</taxon>
        <taxon>Trypanosomatidae</taxon>
        <taxon>Trypanosoma</taxon>
    </lineage>
</organism>
<evidence type="ECO:0000256" key="4">
    <source>
        <dbReference type="ARBA" id="ARBA00023175"/>
    </source>
</evidence>
<dbReference type="AlphaFoldDB" id="A0A3L6L4A4"/>
<feature type="compositionally biased region" description="Low complexity" evidence="8">
    <location>
        <begin position="191"/>
        <end position="204"/>
    </location>
</feature>
<evidence type="ECO:0000256" key="8">
    <source>
        <dbReference type="SAM" id="MobiDB-lite"/>
    </source>
</evidence>
<name>A0A3L6L4A4_9TRYP</name>
<dbReference type="PROSITE" id="PS00411">
    <property type="entry name" value="KINESIN_MOTOR_1"/>
    <property type="match status" value="1"/>
</dbReference>
<dbReference type="GO" id="GO:0008017">
    <property type="term" value="F:microtubule binding"/>
    <property type="evidence" value="ECO:0007669"/>
    <property type="project" value="InterPro"/>
</dbReference>
<evidence type="ECO:0000256" key="6">
    <source>
        <dbReference type="PROSITE-ProRule" id="PRU00283"/>
    </source>
</evidence>
<evidence type="ECO:0000256" key="2">
    <source>
        <dbReference type="ARBA" id="ARBA00022741"/>
    </source>
</evidence>
<gene>
    <name evidence="10" type="ORF">DPX39_080058500</name>
</gene>
<dbReference type="Pfam" id="PF00225">
    <property type="entry name" value="Kinesin"/>
    <property type="match status" value="1"/>
</dbReference>
<reference evidence="10" key="1">
    <citation type="submission" date="2018-09" db="EMBL/GenBank/DDBJ databases">
        <title>whole genome sequence of T. equiperdum IVM-t1 strain.</title>
        <authorList>
            <person name="Suganuma K."/>
        </authorList>
    </citation>
    <scope>NUCLEOTIDE SEQUENCE [LARGE SCALE GENOMIC DNA]</scope>
    <source>
        <strain evidence="10">IVM-t1</strain>
    </source>
</reference>
<feature type="binding site" evidence="6">
    <location>
        <begin position="322"/>
        <end position="329"/>
    </location>
    <ligand>
        <name>ATP</name>
        <dbReference type="ChEBI" id="CHEBI:30616"/>
    </ligand>
</feature>
<evidence type="ECO:0000256" key="5">
    <source>
        <dbReference type="ARBA" id="ARBA00061030"/>
    </source>
</evidence>
<dbReference type="InterPro" id="IPR001752">
    <property type="entry name" value="Kinesin_motor_dom"/>
</dbReference>
<feature type="domain" description="Kinesin motor" evidence="9">
    <location>
        <begin position="236"/>
        <end position="551"/>
    </location>
</feature>
<keyword evidence="2 6" id="KW-0547">Nucleotide-binding</keyword>
<dbReference type="FunFam" id="3.40.850.10:FF:000012">
    <property type="entry name" value="Kinesin-like protein"/>
    <property type="match status" value="1"/>
</dbReference>
<comment type="caution">
    <text evidence="10">The sequence shown here is derived from an EMBL/GenBank/DDBJ whole genome shotgun (WGS) entry which is preliminary data.</text>
</comment>